<reference evidence="1" key="1">
    <citation type="submission" date="2018-05" db="EMBL/GenBank/DDBJ databases">
        <authorList>
            <person name="Lanie J.A."/>
            <person name="Ng W.-L."/>
            <person name="Kazmierczak K.M."/>
            <person name="Andrzejewski T.M."/>
            <person name="Davidsen T.M."/>
            <person name="Wayne K.J."/>
            <person name="Tettelin H."/>
            <person name="Glass J.I."/>
            <person name="Rusch D."/>
            <person name="Podicherti R."/>
            <person name="Tsui H.-C.T."/>
            <person name="Winkler M.E."/>
        </authorList>
    </citation>
    <scope>NUCLEOTIDE SEQUENCE</scope>
</reference>
<protein>
    <submittedName>
        <fullName evidence="1">Uncharacterized protein</fullName>
    </submittedName>
</protein>
<accession>A0A382F728</accession>
<name>A0A382F728_9ZZZZ</name>
<organism evidence="1">
    <name type="scientific">marine metagenome</name>
    <dbReference type="NCBI Taxonomy" id="408172"/>
    <lineage>
        <taxon>unclassified sequences</taxon>
        <taxon>metagenomes</taxon>
        <taxon>ecological metagenomes</taxon>
    </lineage>
</organism>
<dbReference type="EMBL" id="UINC01047971">
    <property type="protein sequence ID" value="SVB57921.1"/>
    <property type="molecule type" value="Genomic_DNA"/>
</dbReference>
<feature type="non-terminal residue" evidence="1">
    <location>
        <position position="1"/>
    </location>
</feature>
<proteinExistence type="predicted"/>
<evidence type="ECO:0000313" key="1">
    <source>
        <dbReference type="EMBL" id="SVB57921.1"/>
    </source>
</evidence>
<sequence length="309" mass="35759">VYEVVRLSFVLIITLAAYLFADPAYTRKINLQQERAFKNEVFRYFRYFRIQTNDVELTFDELDNNNLLFIVTVKSRRNNYEEIILKTFACIGRVMINVPGQTVNHNKLSIIPSIITVNCNIPVRRDNSYISASANNKAVIQFTNGVLTAEGFLYELRGSMDGSFTPYDNTLMPSILSADVDFENLIAARLALEGKNNPRLSTVMNLASKARYIPGVEKKIEVLMLDKMKTKHADLMYQIFGYPPGEQQLKRIGKQVFYHIQMEPGEILYTHTNDSLRYVWKGRKYPEPLNEYYREYNLKYGIKRPGPSD</sequence>
<gene>
    <name evidence="1" type="ORF">METZ01_LOCUS210775</name>
</gene>
<dbReference type="AlphaFoldDB" id="A0A382F728"/>